<dbReference type="Proteomes" id="UP000734854">
    <property type="component" value="Unassembled WGS sequence"/>
</dbReference>
<dbReference type="PANTHER" id="PTHR30128">
    <property type="entry name" value="OUTER MEMBRANE PROTEIN, OMPA-RELATED"/>
    <property type="match status" value="1"/>
</dbReference>
<dbReference type="Gene3D" id="3.10.290.10">
    <property type="entry name" value="RNA-binding S4 domain"/>
    <property type="match status" value="1"/>
</dbReference>
<dbReference type="PRINTS" id="PR00257">
    <property type="entry name" value="PHOTSYSPSAAB"/>
</dbReference>
<dbReference type="SUPFAM" id="SSF81558">
    <property type="entry name" value="Photosystem I subunits PsaA/PsaB"/>
    <property type="match status" value="1"/>
</dbReference>
<dbReference type="Gene3D" id="1.20.1130.10">
    <property type="entry name" value="Photosystem I PsaA/PsaB"/>
    <property type="match status" value="1"/>
</dbReference>
<dbReference type="InterPro" id="IPR036408">
    <property type="entry name" value="PSI_PsaA/B_sf"/>
</dbReference>
<name>A0A8J5FUW9_ZINOF</name>
<proteinExistence type="inferred from homology"/>
<organism evidence="5 6">
    <name type="scientific">Zingiber officinale</name>
    <name type="common">Ginger</name>
    <name type="synonym">Amomum zingiber</name>
    <dbReference type="NCBI Taxonomy" id="94328"/>
    <lineage>
        <taxon>Eukaryota</taxon>
        <taxon>Viridiplantae</taxon>
        <taxon>Streptophyta</taxon>
        <taxon>Embryophyta</taxon>
        <taxon>Tracheophyta</taxon>
        <taxon>Spermatophyta</taxon>
        <taxon>Magnoliopsida</taxon>
        <taxon>Liliopsida</taxon>
        <taxon>Zingiberales</taxon>
        <taxon>Zingiberaceae</taxon>
        <taxon>Zingiber</taxon>
    </lineage>
</organism>
<dbReference type="PANTHER" id="PTHR30128:SF19">
    <property type="entry name" value="PHOTOSYSTEM I P700 CHLOROPHYLL A APOPROTEIN A1-RELATED"/>
    <property type="match status" value="1"/>
</dbReference>
<dbReference type="Pfam" id="PF00163">
    <property type="entry name" value="Ribosomal_S4"/>
    <property type="match status" value="1"/>
</dbReference>
<dbReference type="InterPro" id="IPR001912">
    <property type="entry name" value="Ribosomal_uS4_N"/>
</dbReference>
<dbReference type="EMBL" id="JACMSC010000012">
    <property type="protein sequence ID" value="KAG6495420.1"/>
    <property type="molecule type" value="Genomic_DNA"/>
</dbReference>
<evidence type="ECO:0000256" key="2">
    <source>
        <dbReference type="ARBA" id="ARBA00022730"/>
    </source>
</evidence>
<dbReference type="GO" id="GO:0009535">
    <property type="term" value="C:chloroplast thylakoid membrane"/>
    <property type="evidence" value="ECO:0007669"/>
    <property type="project" value="TreeGrafter"/>
</dbReference>
<accession>A0A8J5FUW9</accession>
<reference evidence="5 6" key="1">
    <citation type="submission" date="2020-08" db="EMBL/GenBank/DDBJ databases">
        <title>Plant Genome Project.</title>
        <authorList>
            <person name="Zhang R.-G."/>
        </authorList>
    </citation>
    <scope>NUCLEOTIDE SEQUENCE [LARGE SCALE GENOMIC DNA]</scope>
    <source>
        <tissue evidence="5">Rhizome</tissue>
    </source>
</reference>
<dbReference type="SMART" id="SM01390">
    <property type="entry name" value="Ribosomal_S4"/>
    <property type="match status" value="1"/>
</dbReference>
<dbReference type="InterPro" id="IPR001280">
    <property type="entry name" value="PSI_PsaA/B"/>
</dbReference>
<dbReference type="SUPFAM" id="SSF55174">
    <property type="entry name" value="Alpha-L RNA-binding motif"/>
    <property type="match status" value="1"/>
</dbReference>
<comment type="similarity">
    <text evidence="1">Belongs to the universal ribosomal protein uS4 family.</text>
</comment>
<dbReference type="InterPro" id="IPR036986">
    <property type="entry name" value="S4_RNA-bd_sf"/>
</dbReference>
<dbReference type="CDD" id="cd08760">
    <property type="entry name" value="Cyt_b561_FRRS1_like"/>
    <property type="match status" value="1"/>
</dbReference>
<dbReference type="GO" id="GO:0015979">
    <property type="term" value="P:photosynthesis"/>
    <property type="evidence" value="ECO:0007669"/>
    <property type="project" value="InterPro"/>
</dbReference>
<evidence type="ECO:0000313" key="6">
    <source>
        <dbReference type="Proteomes" id="UP000734854"/>
    </source>
</evidence>
<protein>
    <recommendedName>
        <fullName evidence="4">Small ribosomal subunit protein uS4 N-terminal domain-containing protein</fullName>
    </recommendedName>
</protein>
<evidence type="ECO:0000313" key="5">
    <source>
        <dbReference type="EMBL" id="KAG6495420.1"/>
    </source>
</evidence>
<evidence type="ECO:0000256" key="1">
    <source>
        <dbReference type="ARBA" id="ARBA00007465"/>
    </source>
</evidence>
<evidence type="ECO:0000259" key="4">
    <source>
        <dbReference type="SMART" id="SM01390"/>
    </source>
</evidence>
<dbReference type="GO" id="GO:0019843">
    <property type="term" value="F:rRNA binding"/>
    <property type="evidence" value="ECO:0007669"/>
    <property type="project" value="UniProtKB-KW"/>
</dbReference>
<keyword evidence="2" id="KW-0694">RNA-binding</keyword>
<keyword evidence="6" id="KW-1185">Reference proteome</keyword>
<dbReference type="Gene3D" id="1.10.1050.10">
    <property type="entry name" value="Ribosomal Protein S4 Delta 41, Chain A, domain 1"/>
    <property type="match status" value="1"/>
</dbReference>
<dbReference type="AlphaFoldDB" id="A0A8J5FUW9"/>
<keyword evidence="2" id="KW-0699">rRNA-binding</keyword>
<dbReference type="Gene3D" id="1.20.120.1770">
    <property type="match status" value="1"/>
</dbReference>
<comment type="caution">
    <text evidence="5">The sequence shown here is derived from an EMBL/GenBank/DDBJ whole genome shotgun (WGS) entry which is preliminary data.</text>
</comment>
<evidence type="ECO:0000256" key="3">
    <source>
        <dbReference type="SAM" id="MobiDB-lite"/>
    </source>
</evidence>
<feature type="domain" description="Small ribosomal subunit protein uS4 N-terminal" evidence="4">
    <location>
        <begin position="219"/>
        <end position="295"/>
    </location>
</feature>
<feature type="region of interest" description="Disordered" evidence="3">
    <location>
        <begin position="39"/>
        <end position="67"/>
    </location>
</feature>
<gene>
    <name evidence="5" type="ORF">ZIOFF_043241</name>
</gene>
<dbReference type="Pfam" id="PF00223">
    <property type="entry name" value="PsaA_PsaB"/>
    <property type="match status" value="1"/>
</dbReference>
<sequence>MQLGQRSLAGAIGPVAGGGGSASATSVVARADIRWRRETGVAAEHRRKDRQSVGFVQKKNSTGGGSRAQPRFLAASYYAALIRGLGFIDSCCKLRHSTRRTAVYCFWIGAPVSVGDRLVMNDNNRRSSSYIVSDLLQGGDDGRYLKTFKSTDPAWFYLHISCQMLGYVIGVVGWATGLVLGNKSKGIVHTNHRNIGITLFTFCTLQHCQRELTFDRSPSLRFPSHGKKANSLLKFELEIVVPNRSGPASLPTRQLEDKQKLWFHYGLTKRQLLKYVRIAGKTKGSTGQVLLQLLEMHLDNILFRLGIASTIPGARYSFDNSWSQAWSDQAAEYWKQDIAFTPGHMYRTNWGIGHGLKDILEAHKGPFIGQGHKGLYEILTTSWHAQLSLNLAMLGSLTIVVAHHMYSMPPYPYLAIDYGTQLSLFTHHM</sequence>